<dbReference type="GeneID" id="70128378"/>
<organism evidence="3 4">
    <name type="scientific">Truncatella angustata</name>
    <dbReference type="NCBI Taxonomy" id="152316"/>
    <lineage>
        <taxon>Eukaryota</taxon>
        <taxon>Fungi</taxon>
        <taxon>Dikarya</taxon>
        <taxon>Ascomycota</taxon>
        <taxon>Pezizomycotina</taxon>
        <taxon>Sordariomycetes</taxon>
        <taxon>Xylariomycetidae</taxon>
        <taxon>Amphisphaeriales</taxon>
        <taxon>Sporocadaceae</taxon>
        <taxon>Truncatella</taxon>
    </lineage>
</organism>
<feature type="coiled-coil region" evidence="1">
    <location>
        <begin position="144"/>
        <end position="171"/>
    </location>
</feature>
<feature type="compositionally biased region" description="Polar residues" evidence="2">
    <location>
        <begin position="48"/>
        <end position="60"/>
    </location>
</feature>
<protein>
    <submittedName>
        <fullName evidence="3">Uncharacterized protein</fullName>
    </submittedName>
</protein>
<keyword evidence="1" id="KW-0175">Coiled coil</keyword>
<sequence length="179" mass="20304">MPATVPADRICIPFRRHPSYSLRCSLVCSKRHKEEHPVEEEKTPALQAAQTPADGTSNAEQPDEYNKIFAKYPVLATYLNQIYDETEPPSSLTPNPDDGGKSGGLKRKQQRKPWTREIGVQNALHKLRHLRDQDTTGALKEFCALVHMLNAEKAEEDARKLEAQRDAETIAQMIRDERD</sequence>
<dbReference type="AlphaFoldDB" id="A0A9P8URB0"/>
<feature type="region of interest" description="Disordered" evidence="2">
    <location>
        <begin position="35"/>
        <end position="62"/>
    </location>
</feature>
<evidence type="ECO:0000256" key="1">
    <source>
        <dbReference type="SAM" id="Coils"/>
    </source>
</evidence>
<gene>
    <name evidence="3" type="ORF">BKA67DRAFT_532118</name>
</gene>
<evidence type="ECO:0000313" key="3">
    <source>
        <dbReference type="EMBL" id="KAH6656876.1"/>
    </source>
</evidence>
<evidence type="ECO:0000256" key="2">
    <source>
        <dbReference type="SAM" id="MobiDB-lite"/>
    </source>
</evidence>
<name>A0A9P8URB0_9PEZI</name>
<dbReference type="RefSeq" id="XP_045961110.1">
    <property type="nucleotide sequence ID" value="XM_046099486.1"/>
</dbReference>
<proteinExistence type="predicted"/>
<feature type="region of interest" description="Disordered" evidence="2">
    <location>
        <begin position="85"/>
        <end position="117"/>
    </location>
</feature>
<keyword evidence="4" id="KW-1185">Reference proteome</keyword>
<feature type="compositionally biased region" description="Basic residues" evidence="2">
    <location>
        <begin position="104"/>
        <end position="113"/>
    </location>
</feature>
<comment type="caution">
    <text evidence="3">The sequence shown here is derived from an EMBL/GenBank/DDBJ whole genome shotgun (WGS) entry which is preliminary data.</text>
</comment>
<reference evidence="3" key="1">
    <citation type="journal article" date="2021" name="Nat. Commun.">
        <title>Genetic determinants of endophytism in the Arabidopsis root mycobiome.</title>
        <authorList>
            <person name="Mesny F."/>
            <person name="Miyauchi S."/>
            <person name="Thiergart T."/>
            <person name="Pickel B."/>
            <person name="Atanasova L."/>
            <person name="Karlsson M."/>
            <person name="Huettel B."/>
            <person name="Barry K.W."/>
            <person name="Haridas S."/>
            <person name="Chen C."/>
            <person name="Bauer D."/>
            <person name="Andreopoulos W."/>
            <person name="Pangilinan J."/>
            <person name="LaButti K."/>
            <person name="Riley R."/>
            <person name="Lipzen A."/>
            <person name="Clum A."/>
            <person name="Drula E."/>
            <person name="Henrissat B."/>
            <person name="Kohler A."/>
            <person name="Grigoriev I.V."/>
            <person name="Martin F.M."/>
            <person name="Hacquard S."/>
        </authorList>
    </citation>
    <scope>NUCLEOTIDE SEQUENCE</scope>
    <source>
        <strain evidence="3">MPI-SDFR-AT-0073</strain>
    </source>
</reference>
<dbReference type="Proteomes" id="UP000758603">
    <property type="component" value="Unassembled WGS sequence"/>
</dbReference>
<accession>A0A9P8URB0</accession>
<evidence type="ECO:0000313" key="4">
    <source>
        <dbReference type="Proteomes" id="UP000758603"/>
    </source>
</evidence>
<dbReference type="EMBL" id="JAGPXC010000002">
    <property type="protein sequence ID" value="KAH6656876.1"/>
    <property type="molecule type" value="Genomic_DNA"/>
</dbReference>
<dbReference type="OrthoDB" id="18412at2759"/>